<protein>
    <recommendedName>
        <fullName evidence="3">DNA modification methylase</fullName>
    </recommendedName>
</protein>
<sequence>MPARSLSRVLPALGLGLLLTAGLSGCGQAPWSTGLASSSTPTATFSVAPIIPVINDLATGSTTRNLKAGDVTLAVNYWSTLNIGEWTPAANKPISFSLIGTLGTDDGQAVYLSRVSVVASVKGPSGPLTAPPASVDQASIAPGYLIKTPYSYSQTFILPAVDPAATSITLAFTYEILVQSTPTSAAFAKSTASDEITVALTPAG</sequence>
<keyword evidence="2" id="KW-1185">Reference proteome</keyword>
<evidence type="ECO:0000313" key="1">
    <source>
        <dbReference type="EMBL" id="WBM81205.1"/>
    </source>
</evidence>
<dbReference type="PROSITE" id="PS51257">
    <property type="entry name" value="PROKAR_LIPOPROTEIN"/>
    <property type="match status" value="1"/>
</dbReference>
<gene>
    <name evidence="1" type="ORF">KIV56_08385</name>
</gene>
<reference evidence="1 2" key="1">
    <citation type="submission" date="2021-05" db="EMBL/GenBank/DDBJ databases">
        <authorList>
            <person name="Kumar R."/>
            <person name="Kumar A."/>
            <person name="Mukhia S."/>
        </authorList>
    </citation>
    <scope>NUCLEOTIDE SEQUENCE [LARGE SCALE GENOMIC DNA]</scope>
    <source>
        <strain evidence="1 2">ERMR7:08</strain>
    </source>
</reference>
<evidence type="ECO:0008006" key="3">
    <source>
        <dbReference type="Google" id="ProtNLM"/>
    </source>
</evidence>
<name>A0ABY7NFY3_9MICO</name>
<dbReference type="EMBL" id="CP075584">
    <property type="protein sequence ID" value="WBM81205.1"/>
    <property type="molecule type" value="Genomic_DNA"/>
</dbReference>
<dbReference type="RefSeq" id="WP_281535927.1">
    <property type="nucleotide sequence ID" value="NZ_CP075584.1"/>
</dbReference>
<accession>A0ABY7NFY3</accession>
<proteinExistence type="predicted"/>
<dbReference type="Proteomes" id="UP001212421">
    <property type="component" value="Chromosome"/>
</dbReference>
<organism evidence="1 2">
    <name type="scientific">Cryobacterium breve</name>
    <dbReference type="NCBI Taxonomy" id="1259258"/>
    <lineage>
        <taxon>Bacteria</taxon>
        <taxon>Bacillati</taxon>
        <taxon>Actinomycetota</taxon>
        <taxon>Actinomycetes</taxon>
        <taxon>Micrococcales</taxon>
        <taxon>Microbacteriaceae</taxon>
        <taxon>Cryobacterium</taxon>
    </lineage>
</organism>
<evidence type="ECO:0000313" key="2">
    <source>
        <dbReference type="Proteomes" id="UP001212421"/>
    </source>
</evidence>